<evidence type="ECO:0008006" key="3">
    <source>
        <dbReference type="Google" id="ProtNLM"/>
    </source>
</evidence>
<proteinExistence type="predicted"/>
<reference evidence="1" key="1">
    <citation type="submission" date="2020-08" db="EMBL/GenBank/DDBJ databases">
        <title>Multicomponent nature underlies the extraordinary mechanical properties of spider dragline silk.</title>
        <authorList>
            <person name="Kono N."/>
            <person name="Nakamura H."/>
            <person name="Mori M."/>
            <person name="Yoshida Y."/>
            <person name="Ohtoshi R."/>
            <person name="Malay A.D."/>
            <person name="Moran D.A.P."/>
            <person name="Tomita M."/>
            <person name="Numata K."/>
            <person name="Arakawa K."/>
        </authorList>
    </citation>
    <scope>NUCLEOTIDE SEQUENCE</scope>
</reference>
<accession>A0A8X6WFB4</accession>
<evidence type="ECO:0000313" key="2">
    <source>
        <dbReference type="Proteomes" id="UP000887159"/>
    </source>
</evidence>
<protein>
    <recommendedName>
        <fullName evidence="3">Mos1 transposase HTH domain-containing protein</fullName>
    </recommendedName>
</protein>
<sequence length="69" mass="8241">MLVRVYENQALSMKCLNEWFTSFREGRESVSDSPRSERLMTFVSDENIEKMSKLVEKDRRLTVRRIVGR</sequence>
<organism evidence="1 2">
    <name type="scientific">Trichonephila clavipes</name>
    <name type="common">Golden silk orbweaver</name>
    <name type="synonym">Nephila clavipes</name>
    <dbReference type="NCBI Taxonomy" id="2585209"/>
    <lineage>
        <taxon>Eukaryota</taxon>
        <taxon>Metazoa</taxon>
        <taxon>Ecdysozoa</taxon>
        <taxon>Arthropoda</taxon>
        <taxon>Chelicerata</taxon>
        <taxon>Arachnida</taxon>
        <taxon>Araneae</taxon>
        <taxon>Araneomorphae</taxon>
        <taxon>Entelegynae</taxon>
        <taxon>Araneoidea</taxon>
        <taxon>Nephilidae</taxon>
        <taxon>Trichonephila</taxon>
    </lineage>
</organism>
<dbReference type="Proteomes" id="UP000887159">
    <property type="component" value="Unassembled WGS sequence"/>
</dbReference>
<gene>
    <name evidence="1" type="primary">NCL1_30365</name>
    <name evidence="1" type="ORF">TNCV_4596901</name>
</gene>
<dbReference type="InterPro" id="IPR052709">
    <property type="entry name" value="Transposase-MT_Hybrid"/>
</dbReference>
<keyword evidence="2" id="KW-1185">Reference proteome</keyword>
<dbReference type="AlphaFoldDB" id="A0A8X6WFB4"/>
<dbReference type="PANTHER" id="PTHR46060">
    <property type="entry name" value="MARINER MOS1 TRANSPOSASE-LIKE PROTEIN"/>
    <property type="match status" value="1"/>
</dbReference>
<evidence type="ECO:0000313" key="1">
    <source>
        <dbReference type="EMBL" id="GFY33982.1"/>
    </source>
</evidence>
<dbReference type="PANTHER" id="PTHR46060:SF1">
    <property type="entry name" value="MARINER MOS1 TRANSPOSASE-LIKE PROTEIN"/>
    <property type="match status" value="1"/>
</dbReference>
<name>A0A8X6WFB4_TRICX</name>
<dbReference type="EMBL" id="BMAU01021418">
    <property type="protein sequence ID" value="GFY33982.1"/>
    <property type="molecule type" value="Genomic_DNA"/>
</dbReference>
<comment type="caution">
    <text evidence="1">The sequence shown here is derived from an EMBL/GenBank/DDBJ whole genome shotgun (WGS) entry which is preliminary data.</text>
</comment>